<dbReference type="SUPFAM" id="SSF48179">
    <property type="entry name" value="6-phosphogluconate dehydrogenase C-terminal domain-like"/>
    <property type="match status" value="1"/>
</dbReference>
<evidence type="ECO:0000259" key="10">
    <source>
        <dbReference type="Pfam" id="PF14748"/>
    </source>
</evidence>
<feature type="domain" description="Pyrroline-5-carboxylate reductase catalytic N-terminal" evidence="9">
    <location>
        <begin position="24"/>
        <end position="110"/>
    </location>
</feature>
<dbReference type="PIRSF" id="PIRSF000193">
    <property type="entry name" value="Pyrrol-5-carb_rd"/>
    <property type="match status" value="1"/>
</dbReference>
<dbReference type="eggNOG" id="COG0345">
    <property type="taxonomic scope" value="Bacteria"/>
</dbReference>
<dbReference type="PROSITE" id="PS00521">
    <property type="entry name" value="P5CR"/>
    <property type="match status" value="1"/>
</dbReference>
<dbReference type="InterPro" id="IPR000304">
    <property type="entry name" value="Pyrroline-COOH_reductase"/>
</dbReference>
<dbReference type="PANTHER" id="PTHR11645">
    <property type="entry name" value="PYRROLINE-5-CARBOXYLATE REDUCTASE"/>
    <property type="match status" value="1"/>
</dbReference>
<dbReference type="STRING" id="1229780.BN381_60047"/>
<dbReference type="Gene3D" id="3.40.50.720">
    <property type="entry name" value="NAD(P)-binding Rossmann-like Domain"/>
    <property type="match status" value="1"/>
</dbReference>
<evidence type="ECO:0000256" key="5">
    <source>
        <dbReference type="HAMAP-Rule" id="MF_01925"/>
    </source>
</evidence>
<comment type="function">
    <text evidence="4 5">Catalyzes the reduction of 1-pyrroline-5-carboxylate (PCA) to L-proline.</text>
</comment>
<keyword evidence="12" id="KW-1185">Reference proteome</keyword>
<gene>
    <name evidence="5" type="primary">proC</name>
    <name evidence="11" type="ORF">BN381_60047</name>
</gene>
<evidence type="ECO:0000256" key="2">
    <source>
        <dbReference type="ARBA" id="ARBA00022857"/>
    </source>
</evidence>
<feature type="domain" description="Pyrroline-5-carboxylate reductase dimerisation" evidence="10">
    <location>
        <begin position="174"/>
        <end position="278"/>
    </location>
</feature>
<dbReference type="OrthoDB" id="9805754at2"/>
<dbReference type="AlphaFoldDB" id="R4Z334"/>
<reference evidence="11 12" key="1">
    <citation type="journal article" date="2013" name="ISME J.">
        <title>Metabolic model for the filamentous 'Candidatus Microthrix parvicella' based on genomic and metagenomic analyses.</title>
        <authorList>
            <person name="Jon McIlroy S."/>
            <person name="Kristiansen R."/>
            <person name="Albertsen M."/>
            <person name="Michael Karst S."/>
            <person name="Rossetti S."/>
            <person name="Lund Nielsen J."/>
            <person name="Tandoi V."/>
            <person name="James Seviour R."/>
            <person name="Nielsen P.H."/>
        </authorList>
    </citation>
    <scope>NUCLEOTIDE SEQUENCE [LARGE SCALE GENOMIC DNA]</scope>
    <source>
        <strain evidence="11 12">RN1</strain>
    </source>
</reference>
<dbReference type="Proteomes" id="UP000018291">
    <property type="component" value="Unassembled WGS sequence"/>
</dbReference>
<dbReference type="Gene3D" id="1.10.3730.10">
    <property type="entry name" value="ProC C-terminal domain-like"/>
    <property type="match status" value="1"/>
</dbReference>
<organism evidence="11 12">
    <name type="scientific">Candidatus Neomicrothrix parvicella RN1</name>
    <dbReference type="NCBI Taxonomy" id="1229780"/>
    <lineage>
        <taxon>Bacteria</taxon>
        <taxon>Bacillati</taxon>
        <taxon>Actinomycetota</taxon>
        <taxon>Acidimicrobiia</taxon>
        <taxon>Acidimicrobiales</taxon>
        <taxon>Microthrixaceae</taxon>
        <taxon>Candidatus Neomicrothrix</taxon>
    </lineage>
</organism>
<keyword evidence="3 5" id="KW-0560">Oxidoreductase</keyword>
<dbReference type="InterPro" id="IPR008927">
    <property type="entry name" value="6-PGluconate_DH-like_C_sf"/>
</dbReference>
<evidence type="ECO:0000313" key="11">
    <source>
        <dbReference type="EMBL" id="CCM65143.1"/>
    </source>
</evidence>
<evidence type="ECO:0000256" key="4">
    <source>
        <dbReference type="ARBA" id="ARBA00058118"/>
    </source>
</evidence>
<evidence type="ECO:0000259" key="9">
    <source>
        <dbReference type="Pfam" id="PF03807"/>
    </source>
</evidence>
<dbReference type="Pfam" id="PF14748">
    <property type="entry name" value="P5CR_dimer"/>
    <property type="match status" value="1"/>
</dbReference>
<keyword evidence="5 8" id="KW-0641">Proline biosynthesis</keyword>
<keyword evidence="2 5" id="KW-0521">NADP</keyword>
<dbReference type="EMBL" id="CANL01000056">
    <property type="protein sequence ID" value="CCM65143.1"/>
    <property type="molecule type" value="Genomic_DNA"/>
</dbReference>
<proteinExistence type="inferred from homology"/>
<evidence type="ECO:0000256" key="7">
    <source>
        <dbReference type="PIRSR" id="PIRSR000193-1"/>
    </source>
</evidence>
<dbReference type="Pfam" id="PF03807">
    <property type="entry name" value="F420_oxidored"/>
    <property type="match status" value="1"/>
</dbReference>
<evidence type="ECO:0000256" key="1">
    <source>
        <dbReference type="ARBA" id="ARBA00005525"/>
    </source>
</evidence>
<sequence>MTNHLDGASTHRSGRDPAGTVCLQFMGGGRMGEALFAGLIASGAEQAETIVVVEPLAVRRDELRTAHPGLVVSDAPVSAPTVVAVKPQDVRAAVGAAVGAGATRVLSVAAGVTLSALESAAGGGVAVVRAMPNTPALVGAGVAAIAPGSEAGDDTMAWAEGILGAVGDVVRVSEPQLDAVTGLSGSGPAYVFLVAEALIDAGVAEGLPRPIAERLAVGTLRGAGIMLAESGQGAAELRAAVTSPGGTTAAGLRALETRAVRAALGEAVAAATARSRELGTVRP</sequence>
<comment type="catalytic activity">
    <reaction evidence="5 8">
        <text>L-proline + NADP(+) = (S)-1-pyrroline-5-carboxylate + NADPH + 2 H(+)</text>
        <dbReference type="Rhea" id="RHEA:14109"/>
        <dbReference type="ChEBI" id="CHEBI:15378"/>
        <dbReference type="ChEBI" id="CHEBI:17388"/>
        <dbReference type="ChEBI" id="CHEBI:57783"/>
        <dbReference type="ChEBI" id="CHEBI:58349"/>
        <dbReference type="ChEBI" id="CHEBI:60039"/>
        <dbReference type="EC" id="1.5.1.2"/>
    </reaction>
</comment>
<keyword evidence="5 8" id="KW-0028">Amino-acid biosynthesis</keyword>
<evidence type="ECO:0000256" key="8">
    <source>
        <dbReference type="RuleBase" id="RU003903"/>
    </source>
</evidence>
<dbReference type="HOGENOM" id="CLU_042344_3_1_11"/>
<dbReference type="RefSeq" id="WP_012229622.1">
    <property type="nucleotide sequence ID" value="NZ_HG422565.1"/>
</dbReference>
<evidence type="ECO:0000313" key="12">
    <source>
        <dbReference type="Proteomes" id="UP000018291"/>
    </source>
</evidence>
<comment type="caution">
    <text evidence="11">The sequence shown here is derived from an EMBL/GenBank/DDBJ whole genome shotgun (WGS) entry which is preliminary data.</text>
</comment>
<accession>R4Z334</accession>
<dbReference type="UniPathway" id="UPA00098">
    <property type="reaction ID" value="UER00361"/>
</dbReference>
<evidence type="ECO:0000256" key="3">
    <source>
        <dbReference type="ARBA" id="ARBA00023002"/>
    </source>
</evidence>
<comment type="pathway">
    <text evidence="5 8">Amino-acid biosynthesis; L-proline biosynthesis; L-proline from L-glutamate 5-semialdehyde: step 1/1.</text>
</comment>
<dbReference type="GO" id="GO:0004735">
    <property type="term" value="F:pyrroline-5-carboxylate reductase activity"/>
    <property type="evidence" value="ECO:0007669"/>
    <property type="project" value="UniProtKB-UniRule"/>
</dbReference>
<keyword evidence="5" id="KW-0963">Cytoplasm</keyword>
<dbReference type="GO" id="GO:0005737">
    <property type="term" value="C:cytoplasm"/>
    <property type="evidence" value="ECO:0007669"/>
    <property type="project" value="UniProtKB-SubCell"/>
</dbReference>
<dbReference type="InterPro" id="IPR029036">
    <property type="entry name" value="P5CR_dimer"/>
</dbReference>
<comment type="subcellular location">
    <subcellularLocation>
        <location evidence="5">Cytoplasm</location>
    </subcellularLocation>
</comment>
<dbReference type="InterPro" id="IPR036291">
    <property type="entry name" value="NAD(P)-bd_dom_sf"/>
</dbReference>
<dbReference type="InterPro" id="IPR053790">
    <property type="entry name" value="P5CR-like_CS"/>
</dbReference>
<protein>
    <recommendedName>
        <fullName evidence="5 6">Pyrroline-5-carboxylate reductase</fullName>
        <shortName evidence="5">P5C reductase</shortName>
        <shortName evidence="5">P5CR</shortName>
        <ecNumber evidence="5 6">1.5.1.2</ecNumber>
    </recommendedName>
    <alternativeName>
        <fullName evidence="5">PCA reductase</fullName>
    </alternativeName>
</protein>
<name>R4Z334_9ACTN</name>
<dbReference type="PANTHER" id="PTHR11645:SF0">
    <property type="entry name" value="PYRROLINE-5-CARBOXYLATE REDUCTASE 3"/>
    <property type="match status" value="1"/>
</dbReference>
<dbReference type="HAMAP" id="MF_01925">
    <property type="entry name" value="P5C_reductase"/>
    <property type="match status" value="1"/>
</dbReference>
<dbReference type="SUPFAM" id="SSF51735">
    <property type="entry name" value="NAD(P)-binding Rossmann-fold domains"/>
    <property type="match status" value="1"/>
</dbReference>
<dbReference type="FunFam" id="1.10.3730.10:FF:000001">
    <property type="entry name" value="Pyrroline-5-carboxylate reductase"/>
    <property type="match status" value="1"/>
</dbReference>
<comment type="similarity">
    <text evidence="1 5 8">Belongs to the pyrroline-5-carboxylate reductase family.</text>
</comment>
<evidence type="ECO:0000256" key="6">
    <source>
        <dbReference type="NCBIfam" id="TIGR00112"/>
    </source>
</evidence>
<dbReference type="GO" id="GO:0055129">
    <property type="term" value="P:L-proline biosynthetic process"/>
    <property type="evidence" value="ECO:0007669"/>
    <property type="project" value="UniProtKB-UniRule"/>
</dbReference>
<dbReference type="EC" id="1.5.1.2" evidence="5 6"/>
<comment type="catalytic activity">
    <reaction evidence="5">
        <text>L-proline + NAD(+) = (S)-1-pyrroline-5-carboxylate + NADH + 2 H(+)</text>
        <dbReference type="Rhea" id="RHEA:14105"/>
        <dbReference type="ChEBI" id="CHEBI:15378"/>
        <dbReference type="ChEBI" id="CHEBI:17388"/>
        <dbReference type="ChEBI" id="CHEBI:57540"/>
        <dbReference type="ChEBI" id="CHEBI:57945"/>
        <dbReference type="ChEBI" id="CHEBI:60039"/>
        <dbReference type="EC" id="1.5.1.2"/>
    </reaction>
</comment>
<feature type="binding site" evidence="7">
    <location>
        <begin position="84"/>
        <end position="87"/>
    </location>
    <ligand>
        <name>NADP(+)</name>
        <dbReference type="ChEBI" id="CHEBI:58349"/>
    </ligand>
</feature>
<dbReference type="InterPro" id="IPR028939">
    <property type="entry name" value="P5C_Rdtase_cat_N"/>
</dbReference>
<dbReference type="NCBIfam" id="TIGR00112">
    <property type="entry name" value="proC"/>
    <property type="match status" value="1"/>
</dbReference>